<evidence type="ECO:0000256" key="1">
    <source>
        <dbReference type="ARBA" id="ARBA00022737"/>
    </source>
</evidence>
<dbReference type="EMBL" id="MTYJ01000280">
    <property type="protein sequence ID" value="OWA52684.1"/>
    <property type="molecule type" value="Genomic_DNA"/>
</dbReference>
<dbReference type="GO" id="GO:0000209">
    <property type="term" value="P:protein polyubiquitination"/>
    <property type="evidence" value="ECO:0007669"/>
    <property type="project" value="TreeGrafter"/>
</dbReference>
<evidence type="ECO:0000256" key="3">
    <source>
        <dbReference type="SAM" id="MobiDB-lite"/>
    </source>
</evidence>
<feature type="repeat" description="NHL" evidence="2">
    <location>
        <begin position="199"/>
        <end position="239"/>
    </location>
</feature>
<keyword evidence="1" id="KW-0677">Repeat</keyword>
<dbReference type="GO" id="GO:0043161">
    <property type="term" value="P:proteasome-mediated ubiquitin-dependent protein catabolic process"/>
    <property type="evidence" value="ECO:0007669"/>
    <property type="project" value="TreeGrafter"/>
</dbReference>
<dbReference type="Gene3D" id="2.120.10.30">
    <property type="entry name" value="TolB, C-terminal domain"/>
    <property type="match status" value="1"/>
</dbReference>
<dbReference type="PROSITE" id="PS51125">
    <property type="entry name" value="NHL"/>
    <property type="match status" value="2"/>
</dbReference>
<dbReference type="InterPro" id="IPR011042">
    <property type="entry name" value="6-blade_b-propeller_TolB-like"/>
</dbReference>
<feature type="region of interest" description="Disordered" evidence="3">
    <location>
        <begin position="18"/>
        <end position="53"/>
    </location>
</feature>
<evidence type="ECO:0000313" key="5">
    <source>
        <dbReference type="Proteomes" id="UP000192578"/>
    </source>
</evidence>
<dbReference type="InterPro" id="IPR050952">
    <property type="entry name" value="TRIM-NHL_E3_ligases"/>
</dbReference>
<evidence type="ECO:0000256" key="2">
    <source>
        <dbReference type="PROSITE-ProRule" id="PRU00504"/>
    </source>
</evidence>
<feature type="repeat" description="NHL" evidence="2">
    <location>
        <begin position="152"/>
        <end position="195"/>
    </location>
</feature>
<keyword evidence="5" id="KW-1185">Reference proteome</keyword>
<gene>
    <name evidence="4" type="ORF">BV898_17130</name>
</gene>
<dbReference type="Pfam" id="PF01436">
    <property type="entry name" value="NHL"/>
    <property type="match status" value="1"/>
</dbReference>
<dbReference type="PANTHER" id="PTHR24104:SF57">
    <property type="entry name" value="BEE-MILK PROTEIN"/>
    <property type="match status" value="1"/>
</dbReference>
<dbReference type="AlphaFoldDB" id="A0A9X6RLU9"/>
<dbReference type="SUPFAM" id="SSF63829">
    <property type="entry name" value="Calcium-dependent phosphotriesterase"/>
    <property type="match status" value="1"/>
</dbReference>
<reference evidence="5" key="1">
    <citation type="submission" date="2017-01" db="EMBL/GenBank/DDBJ databases">
        <title>Comparative genomics of anhydrobiosis in the tardigrade Hypsibius dujardini.</title>
        <authorList>
            <person name="Yoshida Y."/>
            <person name="Koutsovoulos G."/>
            <person name="Laetsch D."/>
            <person name="Stevens L."/>
            <person name="Kumar S."/>
            <person name="Horikawa D."/>
            <person name="Ishino K."/>
            <person name="Komine S."/>
            <person name="Tomita M."/>
            <person name="Blaxter M."/>
            <person name="Arakawa K."/>
        </authorList>
    </citation>
    <scope>NUCLEOTIDE SEQUENCE [LARGE SCALE GENOMIC DNA]</scope>
    <source>
        <strain evidence="5">Z151</strain>
    </source>
</reference>
<dbReference type="PANTHER" id="PTHR24104">
    <property type="entry name" value="E3 UBIQUITIN-PROTEIN LIGASE NHLRC1-RELATED"/>
    <property type="match status" value="1"/>
</dbReference>
<evidence type="ECO:0000313" key="4">
    <source>
        <dbReference type="EMBL" id="OWA52684.1"/>
    </source>
</evidence>
<proteinExistence type="predicted"/>
<dbReference type="Proteomes" id="UP000192578">
    <property type="component" value="Unassembled WGS sequence"/>
</dbReference>
<sequence length="264" mass="28783">MRAILWIISSPTAVTVPQVKSSQQQQNSLSRLASISNGSHRSTPSLAALGMGDTGGNGGQMAALPFPSPWRIRPGSSIRQTYFPAGLQPPFSSSGTELNMWMDNASLSSNADSFFNISSDTLVGEDAKTGRNFPPTLNPARPTIRRSKMSYSAKFGDFGTGDGQFSEPSGVSVNGNRDILIAVTNNHRVQIFDHEGRFKFAFGECGKRDGQMLYPNRVAVARNGDVVVTERSLTHQIQVSEVVFGDSGQIVLPLFRWRRNRVFV</sequence>
<feature type="compositionally biased region" description="Low complexity" evidence="3">
    <location>
        <begin position="21"/>
        <end position="30"/>
    </location>
</feature>
<dbReference type="OrthoDB" id="342730at2759"/>
<comment type="caution">
    <text evidence="4">The sequence shown here is derived from an EMBL/GenBank/DDBJ whole genome shotgun (WGS) entry which is preliminary data.</text>
</comment>
<feature type="compositionally biased region" description="Polar residues" evidence="3">
    <location>
        <begin position="31"/>
        <end position="45"/>
    </location>
</feature>
<dbReference type="InterPro" id="IPR001258">
    <property type="entry name" value="NHL_repeat"/>
</dbReference>
<dbReference type="GO" id="GO:0061630">
    <property type="term" value="F:ubiquitin protein ligase activity"/>
    <property type="evidence" value="ECO:0007669"/>
    <property type="project" value="TreeGrafter"/>
</dbReference>
<organism evidence="4 5">
    <name type="scientific">Hypsibius exemplaris</name>
    <name type="common">Freshwater tardigrade</name>
    <dbReference type="NCBI Taxonomy" id="2072580"/>
    <lineage>
        <taxon>Eukaryota</taxon>
        <taxon>Metazoa</taxon>
        <taxon>Ecdysozoa</taxon>
        <taxon>Tardigrada</taxon>
        <taxon>Eutardigrada</taxon>
        <taxon>Parachela</taxon>
        <taxon>Hypsibioidea</taxon>
        <taxon>Hypsibiidae</taxon>
        <taxon>Hypsibius</taxon>
    </lineage>
</organism>
<name>A0A9X6RLU9_HYPEX</name>
<protein>
    <submittedName>
        <fullName evidence="4">Brain tumor protein</fullName>
    </submittedName>
</protein>
<accession>A0A9X6RLU9</accession>